<evidence type="ECO:0000313" key="2">
    <source>
        <dbReference type="EMBL" id="KAH6756502.1"/>
    </source>
</evidence>
<dbReference type="EMBL" id="SDAM02029555">
    <property type="protein sequence ID" value="KAH6756502.1"/>
    <property type="molecule type" value="Genomic_DNA"/>
</dbReference>
<gene>
    <name evidence="2" type="ORF">C2S53_002253</name>
</gene>
<keyword evidence="3" id="KW-1185">Reference proteome</keyword>
<dbReference type="PANTHER" id="PTHR36245">
    <property type="entry name" value="GLYCINE-RICH PROTEIN DOT1-LIKE"/>
    <property type="match status" value="1"/>
</dbReference>
<dbReference type="Proteomes" id="UP001190926">
    <property type="component" value="Unassembled WGS sequence"/>
</dbReference>
<proteinExistence type="predicted"/>
<dbReference type="PANTHER" id="PTHR36245:SF7">
    <property type="entry name" value="GLYCINE-RICH PROTEIN"/>
    <property type="match status" value="1"/>
</dbReference>
<evidence type="ECO:0000313" key="3">
    <source>
        <dbReference type="Proteomes" id="UP001190926"/>
    </source>
</evidence>
<reference evidence="2 3" key="1">
    <citation type="journal article" date="2021" name="Nat. Commun.">
        <title>Incipient diploidization of the medicinal plant Perilla within 10,000 years.</title>
        <authorList>
            <person name="Zhang Y."/>
            <person name="Shen Q."/>
            <person name="Leng L."/>
            <person name="Zhang D."/>
            <person name="Chen S."/>
            <person name="Shi Y."/>
            <person name="Ning Z."/>
            <person name="Chen S."/>
        </authorList>
    </citation>
    <scope>NUCLEOTIDE SEQUENCE [LARGE SCALE GENOMIC DNA]</scope>
    <source>
        <strain evidence="3">cv. PC099</strain>
    </source>
</reference>
<dbReference type="AlphaFoldDB" id="A0AAD4NY69"/>
<name>A0AAD4NY69_PERFH</name>
<sequence>MRSKQGFLLFLFMALLFLCMDHHLPAAASPVENMKENDQERGIAIAHRSKLGHGTIGGGGNGGNTAVTGSTAVVSGENNGGSHNPGGGGVTPLYAAGAGNNRHPHHGGGNRAQGRTWPETLAITTFAWFLLLCINQYL</sequence>
<accession>A0AAD4NY69</accession>
<comment type="caution">
    <text evidence="2">The sequence shown here is derived from an EMBL/GenBank/DDBJ whole genome shotgun (WGS) entry which is preliminary data.</text>
</comment>
<protein>
    <submittedName>
        <fullName evidence="2">Uncharacterized protein</fullName>
    </submittedName>
</protein>
<organism evidence="2 3">
    <name type="scientific">Perilla frutescens var. hirtella</name>
    <name type="common">Perilla citriodora</name>
    <name type="synonym">Perilla setoyensis</name>
    <dbReference type="NCBI Taxonomy" id="608512"/>
    <lineage>
        <taxon>Eukaryota</taxon>
        <taxon>Viridiplantae</taxon>
        <taxon>Streptophyta</taxon>
        <taxon>Embryophyta</taxon>
        <taxon>Tracheophyta</taxon>
        <taxon>Spermatophyta</taxon>
        <taxon>Magnoliopsida</taxon>
        <taxon>eudicotyledons</taxon>
        <taxon>Gunneridae</taxon>
        <taxon>Pentapetalae</taxon>
        <taxon>asterids</taxon>
        <taxon>lamiids</taxon>
        <taxon>Lamiales</taxon>
        <taxon>Lamiaceae</taxon>
        <taxon>Nepetoideae</taxon>
        <taxon>Elsholtzieae</taxon>
        <taxon>Perilla</taxon>
    </lineage>
</organism>
<keyword evidence="1" id="KW-0732">Signal</keyword>
<feature type="signal peptide" evidence="1">
    <location>
        <begin position="1"/>
        <end position="28"/>
    </location>
</feature>
<evidence type="ECO:0000256" key="1">
    <source>
        <dbReference type="SAM" id="SignalP"/>
    </source>
</evidence>
<feature type="chain" id="PRO_5042199311" evidence="1">
    <location>
        <begin position="29"/>
        <end position="138"/>
    </location>
</feature>